<dbReference type="Proteomes" id="UP000267017">
    <property type="component" value="Unassembled WGS sequence"/>
</dbReference>
<dbReference type="InterPro" id="IPR009057">
    <property type="entry name" value="Homeodomain-like_sf"/>
</dbReference>
<dbReference type="OrthoDB" id="66596at2"/>
<keyword evidence="1" id="KW-0805">Transcription regulation</keyword>
<dbReference type="GO" id="GO:0003677">
    <property type="term" value="F:DNA binding"/>
    <property type="evidence" value="ECO:0007669"/>
    <property type="project" value="UniProtKB-UniRule"/>
</dbReference>
<keyword evidence="2 4" id="KW-0238">DNA-binding</keyword>
<gene>
    <name evidence="6" type="ORF">EHV15_07825</name>
</gene>
<dbReference type="InterPro" id="IPR001647">
    <property type="entry name" value="HTH_TetR"/>
</dbReference>
<name>A0A3P3U2Q8_9BACL</name>
<dbReference type="PROSITE" id="PS50977">
    <property type="entry name" value="HTH_TETR_2"/>
    <property type="match status" value="1"/>
</dbReference>
<dbReference type="SUPFAM" id="SSF46689">
    <property type="entry name" value="Homeodomain-like"/>
    <property type="match status" value="1"/>
</dbReference>
<keyword evidence="7" id="KW-1185">Reference proteome</keyword>
<dbReference type="Pfam" id="PF13305">
    <property type="entry name" value="TetR_C_33"/>
    <property type="match status" value="1"/>
</dbReference>
<dbReference type="EMBL" id="RRCN01000001">
    <property type="protein sequence ID" value="RRJ62853.1"/>
    <property type="molecule type" value="Genomic_DNA"/>
</dbReference>
<evidence type="ECO:0000313" key="6">
    <source>
        <dbReference type="EMBL" id="RRJ62853.1"/>
    </source>
</evidence>
<evidence type="ECO:0000256" key="2">
    <source>
        <dbReference type="ARBA" id="ARBA00023125"/>
    </source>
</evidence>
<reference evidence="6 7" key="1">
    <citation type="submission" date="2018-11" db="EMBL/GenBank/DDBJ databases">
        <title>Genome sequencing of Paenibacillus sp. KCOM 3021 (= ChDC PVNT-B20).</title>
        <authorList>
            <person name="Kook J.-K."/>
            <person name="Park S.-N."/>
            <person name="Lim Y.K."/>
        </authorList>
    </citation>
    <scope>NUCLEOTIDE SEQUENCE [LARGE SCALE GENOMIC DNA]</scope>
    <source>
        <strain evidence="6 7">KCOM 3021</strain>
    </source>
</reference>
<dbReference type="RefSeq" id="WP_128630739.1">
    <property type="nucleotide sequence ID" value="NZ_RRCN01000001.1"/>
</dbReference>
<dbReference type="Gene3D" id="1.10.10.60">
    <property type="entry name" value="Homeodomain-like"/>
    <property type="match status" value="1"/>
</dbReference>
<evidence type="ECO:0000256" key="4">
    <source>
        <dbReference type="PROSITE-ProRule" id="PRU00335"/>
    </source>
</evidence>
<dbReference type="AlphaFoldDB" id="A0A3P3U2Q8"/>
<comment type="caution">
    <text evidence="6">The sequence shown here is derived from an EMBL/GenBank/DDBJ whole genome shotgun (WGS) entry which is preliminary data.</text>
</comment>
<feature type="DNA-binding region" description="H-T-H motif" evidence="4">
    <location>
        <begin position="16"/>
        <end position="35"/>
    </location>
</feature>
<evidence type="ECO:0000259" key="5">
    <source>
        <dbReference type="PROSITE" id="PS50977"/>
    </source>
</evidence>
<evidence type="ECO:0000256" key="1">
    <source>
        <dbReference type="ARBA" id="ARBA00023015"/>
    </source>
</evidence>
<dbReference type="InterPro" id="IPR036271">
    <property type="entry name" value="Tet_transcr_reg_TetR-rel_C_sf"/>
</dbReference>
<evidence type="ECO:0000256" key="3">
    <source>
        <dbReference type="ARBA" id="ARBA00023163"/>
    </source>
</evidence>
<dbReference type="InterPro" id="IPR025996">
    <property type="entry name" value="MT1864/Rv1816-like_C"/>
</dbReference>
<evidence type="ECO:0000313" key="7">
    <source>
        <dbReference type="Proteomes" id="UP000267017"/>
    </source>
</evidence>
<feature type="domain" description="HTH tetR-type" evidence="5">
    <location>
        <begin position="1"/>
        <end position="53"/>
    </location>
</feature>
<protein>
    <submittedName>
        <fullName evidence="6">TetR/AcrR family transcriptional regulator</fullName>
    </submittedName>
</protein>
<sequence>MTAVSLIEEKGFENFSLHTLAKKLGVTTTSLYNFIESATHLSVEIGKVAISQLYESMTMATGGITDSRYLLMEFAVVYRKFALQHPELYKVMINMPSVHGKEHLRMILDPMADALKKFSKDGYDNINLLRAYRSMIHGFVSLEITGYFELSNVSIDESFILVVKLFVDSLRGGIEF</sequence>
<dbReference type="SUPFAM" id="SSF48498">
    <property type="entry name" value="Tetracyclin repressor-like, C-terminal domain"/>
    <property type="match status" value="1"/>
</dbReference>
<organism evidence="6 7">
    <name type="scientific">Paenibacillus oralis</name>
    <dbReference type="NCBI Taxonomy" id="2490856"/>
    <lineage>
        <taxon>Bacteria</taxon>
        <taxon>Bacillati</taxon>
        <taxon>Bacillota</taxon>
        <taxon>Bacilli</taxon>
        <taxon>Bacillales</taxon>
        <taxon>Paenibacillaceae</taxon>
        <taxon>Paenibacillus</taxon>
    </lineage>
</organism>
<accession>A0A3P3U2Q8</accession>
<keyword evidence="3" id="KW-0804">Transcription</keyword>
<proteinExistence type="predicted"/>
<dbReference type="Gene3D" id="1.10.357.10">
    <property type="entry name" value="Tetracycline Repressor, domain 2"/>
    <property type="match status" value="1"/>
</dbReference>